<evidence type="ECO:0000313" key="15">
    <source>
        <dbReference type="EMBL" id="RNB56626.1"/>
    </source>
</evidence>
<comment type="catalytic activity">
    <reaction evidence="1">
        <text>ATP + protein L-histidine = ADP + protein N-phospho-L-histidine.</text>
        <dbReference type="EC" id="2.7.13.3"/>
    </reaction>
</comment>
<dbReference type="SUPFAM" id="SSF158472">
    <property type="entry name" value="HAMP domain-like"/>
    <property type="match status" value="1"/>
</dbReference>
<keyword evidence="5" id="KW-0597">Phosphoprotein</keyword>
<evidence type="ECO:0000256" key="6">
    <source>
        <dbReference type="ARBA" id="ARBA00022679"/>
    </source>
</evidence>
<evidence type="ECO:0000256" key="8">
    <source>
        <dbReference type="ARBA" id="ARBA00022777"/>
    </source>
</evidence>
<dbReference type="Pfam" id="PF00672">
    <property type="entry name" value="HAMP"/>
    <property type="match status" value="1"/>
</dbReference>
<keyword evidence="4" id="KW-1003">Cell membrane</keyword>
<dbReference type="SMART" id="SM00387">
    <property type="entry name" value="HATPase_c"/>
    <property type="match status" value="1"/>
</dbReference>
<evidence type="ECO:0000256" key="1">
    <source>
        <dbReference type="ARBA" id="ARBA00000085"/>
    </source>
</evidence>
<keyword evidence="11 12" id="KW-0472">Membrane</keyword>
<dbReference type="FunFam" id="3.30.565.10:FF:000006">
    <property type="entry name" value="Sensor histidine kinase WalK"/>
    <property type="match status" value="1"/>
</dbReference>
<dbReference type="CDD" id="cd00075">
    <property type="entry name" value="HATPase"/>
    <property type="match status" value="1"/>
</dbReference>
<dbReference type="PRINTS" id="PR00344">
    <property type="entry name" value="BCTRLSENSOR"/>
</dbReference>
<feature type="transmembrane region" description="Helical" evidence="12">
    <location>
        <begin position="6"/>
        <end position="28"/>
    </location>
</feature>
<dbReference type="InterPro" id="IPR004358">
    <property type="entry name" value="Sig_transdc_His_kin-like_C"/>
</dbReference>
<dbReference type="SMART" id="SM00388">
    <property type="entry name" value="HisKA"/>
    <property type="match status" value="1"/>
</dbReference>
<dbReference type="InterPro" id="IPR003661">
    <property type="entry name" value="HisK_dim/P_dom"/>
</dbReference>
<dbReference type="GO" id="GO:0005886">
    <property type="term" value="C:plasma membrane"/>
    <property type="evidence" value="ECO:0007669"/>
    <property type="project" value="UniProtKB-SubCell"/>
</dbReference>
<dbReference type="CDD" id="cd00082">
    <property type="entry name" value="HisKA"/>
    <property type="match status" value="1"/>
</dbReference>
<evidence type="ECO:0000256" key="12">
    <source>
        <dbReference type="SAM" id="Phobius"/>
    </source>
</evidence>
<dbReference type="InterPro" id="IPR005467">
    <property type="entry name" value="His_kinase_dom"/>
</dbReference>
<reference evidence="15 16" key="1">
    <citation type="submission" date="2018-10" db="EMBL/GenBank/DDBJ databases">
        <title>Phylogenomics of Brevibacillus.</title>
        <authorList>
            <person name="Dunlap C."/>
        </authorList>
    </citation>
    <scope>NUCLEOTIDE SEQUENCE [LARGE SCALE GENOMIC DNA]</scope>
    <source>
        <strain evidence="15 16">DSM 100115</strain>
    </source>
</reference>
<evidence type="ECO:0000313" key="16">
    <source>
        <dbReference type="Proteomes" id="UP000268829"/>
    </source>
</evidence>
<comment type="caution">
    <text evidence="15">The sequence shown here is derived from an EMBL/GenBank/DDBJ whole genome shotgun (WGS) entry which is preliminary data.</text>
</comment>
<keyword evidence="7" id="KW-0547">Nucleotide-binding</keyword>
<dbReference type="GO" id="GO:0016036">
    <property type="term" value="P:cellular response to phosphate starvation"/>
    <property type="evidence" value="ECO:0007669"/>
    <property type="project" value="TreeGrafter"/>
</dbReference>
<dbReference type="EC" id="2.7.13.3" evidence="3"/>
<dbReference type="Pfam" id="PF00512">
    <property type="entry name" value="HisKA"/>
    <property type="match status" value="1"/>
</dbReference>
<sequence length="446" mass="50283">MRKIWVKLALVLMIVSASGILVSMLLSIKEMDYHFSFYLQDLSKKHREEIISLVREEYQKENGWGNGVFSKLAALAKVLDLEITLYDKNHQILRMVGNHREGNAQPYSNANTIPITLGNESIGYIYILHNADNSAMSLEEHFQIAHTKAMQWTMLVLLLIASITSIIIARRIVQPIVHMSKAAVSVANGNYSVRVPIPQDQNELSELVYTFNQLITSLQKQEELRKRLTSDIAHELRTPLNTLLAQIEGMIDGVWEASPEHLESTRSEVLRLTRLVSDLDQVVQTEAGAFRISKEELDVSDVAKEIVESMKSSFQRKNILLIPRLERLALVVGDKQRLAQVFSNLLTNSLKHTEPNGEVVVSVEKDRETVLITIQDNGIGIPEEDLPHVFERFYRGDRSRNRERGGSGLGLTIAKGIVEAHQGEINIESELGKGTIVTIRLPSLRK</sequence>
<dbReference type="SUPFAM" id="SSF55874">
    <property type="entry name" value="ATPase domain of HSP90 chaperone/DNA topoisomerase II/histidine kinase"/>
    <property type="match status" value="1"/>
</dbReference>
<organism evidence="15 16">
    <name type="scientific">Brevibacillus gelatini</name>
    <dbReference type="NCBI Taxonomy" id="1655277"/>
    <lineage>
        <taxon>Bacteria</taxon>
        <taxon>Bacillati</taxon>
        <taxon>Bacillota</taxon>
        <taxon>Bacilli</taxon>
        <taxon>Bacillales</taxon>
        <taxon>Paenibacillaceae</taxon>
        <taxon>Brevibacillus</taxon>
    </lineage>
</organism>
<dbReference type="InterPro" id="IPR003660">
    <property type="entry name" value="HAMP_dom"/>
</dbReference>
<evidence type="ECO:0000256" key="4">
    <source>
        <dbReference type="ARBA" id="ARBA00022475"/>
    </source>
</evidence>
<dbReference type="SUPFAM" id="SSF47384">
    <property type="entry name" value="Homodimeric domain of signal transducing histidine kinase"/>
    <property type="match status" value="1"/>
</dbReference>
<gene>
    <name evidence="15" type="ORF">EDM57_12575</name>
</gene>
<dbReference type="EMBL" id="RHHS01000028">
    <property type="protein sequence ID" value="RNB56626.1"/>
    <property type="molecule type" value="Genomic_DNA"/>
</dbReference>
<dbReference type="Gene3D" id="3.30.565.10">
    <property type="entry name" value="Histidine kinase-like ATPase, C-terminal domain"/>
    <property type="match status" value="1"/>
</dbReference>
<dbReference type="GO" id="GO:0005524">
    <property type="term" value="F:ATP binding"/>
    <property type="evidence" value="ECO:0007669"/>
    <property type="project" value="UniProtKB-KW"/>
</dbReference>
<dbReference type="InterPro" id="IPR050351">
    <property type="entry name" value="BphY/WalK/GraS-like"/>
</dbReference>
<dbReference type="SMART" id="SM00304">
    <property type="entry name" value="HAMP"/>
    <property type="match status" value="1"/>
</dbReference>
<dbReference type="InterPro" id="IPR003594">
    <property type="entry name" value="HATPase_dom"/>
</dbReference>
<feature type="domain" description="Histidine kinase" evidence="13">
    <location>
        <begin position="231"/>
        <end position="445"/>
    </location>
</feature>
<dbReference type="RefSeq" id="WP_122905088.1">
    <property type="nucleotide sequence ID" value="NZ_RHHS01000028.1"/>
</dbReference>
<keyword evidence="6" id="KW-0808">Transferase</keyword>
<keyword evidence="12" id="KW-0812">Transmembrane</keyword>
<dbReference type="PROSITE" id="PS50885">
    <property type="entry name" value="HAMP"/>
    <property type="match status" value="1"/>
</dbReference>
<keyword evidence="16" id="KW-1185">Reference proteome</keyword>
<evidence type="ECO:0000256" key="10">
    <source>
        <dbReference type="ARBA" id="ARBA00023012"/>
    </source>
</evidence>
<protein>
    <recommendedName>
        <fullName evidence="3">histidine kinase</fullName>
        <ecNumber evidence="3">2.7.13.3</ecNumber>
    </recommendedName>
</protein>
<comment type="subcellular location">
    <subcellularLocation>
        <location evidence="2">Cell membrane</location>
        <topology evidence="2">Multi-pass membrane protein</topology>
    </subcellularLocation>
</comment>
<feature type="domain" description="HAMP" evidence="14">
    <location>
        <begin position="170"/>
        <end position="223"/>
    </location>
</feature>
<accession>A0A3M8AZK5</accession>
<evidence type="ECO:0000259" key="14">
    <source>
        <dbReference type="PROSITE" id="PS50885"/>
    </source>
</evidence>
<evidence type="ECO:0000256" key="7">
    <source>
        <dbReference type="ARBA" id="ARBA00022741"/>
    </source>
</evidence>
<dbReference type="Pfam" id="PF02518">
    <property type="entry name" value="HATPase_c"/>
    <property type="match status" value="1"/>
</dbReference>
<dbReference type="InterPro" id="IPR036890">
    <property type="entry name" value="HATPase_C_sf"/>
</dbReference>
<dbReference type="InterPro" id="IPR036097">
    <property type="entry name" value="HisK_dim/P_sf"/>
</dbReference>
<dbReference type="Gene3D" id="6.10.340.10">
    <property type="match status" value="1"/>
</dbReference>
<keyword evidence="10" id="KW-0902">Two-component regulatory system</keyword>
<dbReference type="PROSITE" id="PS50109">
    <property type="entry name" value="HIS_KIN"/>
    <property type="match status" value="1"/>
</dbReference>
<keyword evidence="8" id="KW-0418">Kinase</keyword>
<evidence type="ECO:0000259" key="13">
    <source>
        <dbReference type="PROSITE" id="PS50109"/>
    </source>
</evidence>
<dbReference type="CDD" id="cd06225">
    <property type="entry name" value="HAMP"/>
    <property type="match status" value="1"/>
</dbReference>
<dbReference type="OrthoDB" id="9813151at2"/>
<dbReference type="GO" id="GO:0000155">
    <property type="term" value="F:phosphorelay sensor kinase activity"/>
    <property type="evidence" value="ECO:0007669"/>
    <property type="project" value="InterPro"/>
</dbReference>
<dbReference type="Gene3D" id="1.10.287.130">
    <property type="match status" value="1"/>
</dbReference>
<dbReference type="PANTHER" id="PTHR45453">
    <property type="entry name" value="PHOSPHATE REGULON SENSOR PROTEIN PHOR"/>
    <property type="match status" value="1"/>
</dbReference>
<dbReference type="PANTHER" id="PTHR45453:SF1">
    <property type="entry name" value="PHOSPHATE REGULON SENSOR PROTEIN PHOR"/>
    <property type="match status" value="1"/>
</dbReference>
<keyword evidence="12" id="KW-1133">Transmembrane helix</keyword>
<evidence type="ECO:0000256" key="9">
    <source>
        <dbReference type="ARBA" id="ARBA00022840"/>
    </source>
</evidence>
<evidence type="ECO:0000256" key="11">
    <source>
        <dbReference type="ARBA" id="ARBA00023136"/>
    </source>
</evidence>
<proteinExistence type="predicted"/>
<evidence type="ECO:0000256" key="2">
    <source>
        <dbReference type="ARBA" id="ARBA00004651"/>
    </source>
</evidence>
<dbReference type="AlphaFoldDB" id="A0A3M8AZK5"/>
<dbReference type="Proteomes" id="UP000268829">
    <property type="component" value="Unassembled WGS sequence"/>
</dbReference>
<keyword evidence="9" id="KW-0067">ATP-binding</keyword>
<evidence type="ECO:0000256" key="3">
    <source>
        <dbReference type="ARBA" id="ARBA00012438"/>
    </source>
</evidence>
<feature type="transmembrane region" description="Helical" evidence="12">
    <location>
        <begin position="152"/>
        <end position="173"/>
    </location>
</feature>
<name>A0A3M8AZK5_9BACL</name>
<evidence type="ECO:0000256" key="5">
    <source>
        <dbReference type="ARBA" id="ARBA00022553"/>
    </source>
</evidence>
<dbReference type="GO" id="GO:0004721">
    <property type="term" value="F:phosphoprotein phosphatase activity"/>
    <property type="evidence" value="ECO:0007669"/>
    <property type="project" value="TreeGrafter"/>
</dbReference>